<feature type="domain" description="RNase H type-1" evidence="2">
    <location>
        <begin position="182"/>
        <end position="302"/>
    </location>
</feature>
<comment type="caution">
    <text evidence="4">The sequence shown here is derived from an EMBL/GenBank/DDBJ whole genome shotgun (WGS) entry which is preliminary data.</text>
</comment>
<dbReference type="EMBL" id="JABEZV010000006">
    <property type="protein sequence ID" value="MBA0713844.1"/>
    <property type="molecule type" value="Genomic_DNA"/>
</dbReference>
<evidence type="ECO:0000259" key="3">
    <source>
        <dbReference type="Pfam" id="PF13966"/>
    </source>
</evidence>
<protein>
    <recommendedName>
        <fullName evidence="6">RNase H type-1 domain-containing protein</fullName>
    </recommendedName>
</protein>
<evidence type="ECO:0000259" key="2">
    <source>
        <dbReference type="Pfam" id="PF13456"/>
    </source>
</evidence>
<feature type="domain" description="Reverse transcriptase zinc-binding" evidence="3">
    <location>
        <begin position="44"/>
        <end position="125"/>
    </location>
</feature>
<dbReference type="InterPro" id="IPR026960">
    <property type="entry name" value="RVT-Znf"/>
</dbReference>
<accession>A0A7J8ZR77</accession>
<feature type="signal peptide" evidence="1">
    <location>
        <begin position="1"/>
        <end position="21"/>
    </location>
</feature>
<dbReference type="AlphaFoldDB" id="A0A7J8ZR77"/>
<evidence type="ECO:0000313" key="5">
    <source>
        <dbReference type="Proteomes" id="UP000593574"/>
    </source>
</evidence>
<dbReference type="InterPro" id="IPR044730">
    <property type="entry name" value="RNase_H-like_dom_plant"/>
</dbReference>
<dbReference type="GO" id="GO:0003676">
    <property type="term" value="F:nucleic acid binding"/>
    <property type="evidence" value="ECO:0007669"/>
    <property type="project" value="InterPro"/>
</dbReference>
<dbReference type="SUPFAM" id="SSF53098">
    <property type="entry name" value="Ribonuclease H-like"/>
    <property type="match status" value="1"/>
</dbReference>
<dbReference type="PANTHER" id="PTHR47723:SF24">
    <property type="entry name" value="RNASE H TYPE-1 DOMAIN-CONTAINING PROTEIN"/>
    <property type="match status" value="1"/>
</dbReference>
<dbReference type="Proteomes" id="UP000593574">
    <property type="component" value="Unassembled WGS sequence"/>
</dbReference>
<keyword evidence="5" id="KW-1185">Reference proteome</keyword>
<keyword evidence="1" id="KW-0732">Signal</keyword>
<sequence>DWNWGILTLVLPLSALHLIAAVLPLSEAAGNDRISCRWSCAGEFSVANTYAHFRQLEGSANPVDWHLVWRCHTPQRVRAFLWLLWDNRLLTNDERVRRGMASSGCCEHCGASMENSIHVIRDCLFGRGFVFQGASSSSLEVVSMSMGWARCLWKDWNWSTVAAGVVSIVQWHPPEKGWLKINTDGACGGSCQRSSVGGACRGSTGDWYFGFATTLGAFSVFQTEARALYEGLRLSWQRGYRSVELASDNGVLIESITAGCAADRNLVEQRLLSQLLRRNWSVRLRHVRRTANRAADHMAKLAGAVEQMRVFVQPPGSILNILAQDISGLYASAC</sequence>
<dbReference type="PANTHER" id="PTHR47723">
    <property type="entry name" value="OS05G0353850 PROTEIN"/>
    <property type="match status" value="1"/>
</dbReference>
<dbReference type="InterPro" id="IPR036397">
    <property type="entry name" value="RNaseH_sf"/>
</dbReference>
<name>A0A7J8ZR77_9ROSI</name>
<feature type="non-terminal residue" evidence="4">
    <location>
        <position position="1"/>
    </location>
</feature>
<evidence type="ECO:0000256" key="1">
    <source>
        <dbReference type="SAM" id="SignalP"/>
    </source>
</evidence>
<dbReference type="InterPro" id="IPR053151">
    <property type="entry name" value="RNase_H-like"/>
</dbReference>
<proteinExistence type="predicted"/>
<dbReference type="InterPro" id="IPR012337">
    <property type="entry name" value="RNaseH-like_sf"/>
</dbReference>
<organism evidence="4 5">
    <name type="scientific">Gossypium laxum</name>
    <dbReference type="NCBI Taxonomy" id="34288"/>
    <lineage>
        <taxon>Eukaryota</taxon>
        <taxon>Viridiplantae</taxon>
        <taxon>Streptophyta</taxon>
        <taxon>Embryophyta</taxon>
        <taxon>Tracheophyta</taxon>
        <taxon>Spermatophyta</taxon>
        <taxon>Magnoliopsida</taxon>
        <taxon>eudicotyledons</taxon>
        <taxon>Gunneridae</taxon>
        <taxon>Pentapetalae</taxon>
        <taxon>rosids</taxon>
        <taxon>malvids</taxon>
        <taxon>Malvales</taxon>
        <taxon>Malvaceae</taxon>
        <taxon>Malvoideae</taxon>
        <taxon>Gossypium</taxon>
    </lineage>
</organism>
<gene>
    <name evidence="4" type="ORF">Golax_012848</name>
</gene>
<dbReference type="Pfam" id="PF13966">
    <property type="entry name" value="zf-RVT"/>
    <property type="match status" value="1"/>
</dbReference>
<evidence type="ECO:0008006" key="6">
    <source>
        <dbReference type="Google" id="ProtNLM"/>
    </source>
</evidence>
<dbReference type="Gene3D" id="3.30.420.10">
    <property type="entry name" value="Ribonuclease H-like superfamily/Ribonuclease H"/>
    <property type="match status" value="1"/>
</dbReference>
<dbReference type="CDD" id="cd06222">
    <property type="entry name" value="RNase_H_like"/>
    <property type="match status" value="1"/>
</dbReference>
<dbReference type="Pfam" id="PF13456">
    <property type="entry name" value="RVT_3"/>
    <property type="match status" value="1"/>
</dbReference>
<evidence type="ECO:0000313" key="4">
    <source>
        <dbReference type="EMBL" id="MBA0713844.1"/>
    </source>
</evidence>
<dbReference type="InterPro" id="IPR002156">
    <property type="entry name" value="RNaseH_domain"/>
</dbReference>
<dbReference type="GO" id="GO:0004523">
    <property type="term" value="F:RNA-DNA hybrid ribonuclease activity"/>
    <property type="evidence" value="ECO:0007669"/>
    <property type="project" value="InterPro"/>
</dbReference>
<reference evidence="4 5" key="1">
    <citation type="journal article" date="2019" name="Genome Biol. Evol.">
        <title>Insights into the evolution of the New World diploid cottons (Gossypium, subgenus Houzingenia) based on genome sequencing.</title>
        <authorList>
            <person name="Grover C.E."/>
            <person name="Arick M.A. 2nd"/>
            <person name="Thrash A."/>
            <person name="Conover J.L."/>
            <person name="Sanders W.S."/>
            <person name="Peterson D.G."/>
            <person name="Frelichowski J.E."/>
            <person name="Scheffler J.A."/>
            <person name="Scheffler B.E."/>
            <person name="Wendel J.F."/>
        </authorList>
    </citation>
    <scope>NUCLEOTIDE SEQUENCE [LARGE SCALE GENOMIC DNA]</scope>
    <source>
        <strain evidence="4">4</strain>
        <tissue evidence="4">Leaf</tissue>
    </source>
</reference>
<feature type="chain" id="PRO_5029671003" description="RNase H type-1 domain-containing protein" evidence="1">
    <location>
        <begin position="22"/>
        <end position="334"/>
    </location>
</feature>